<name>A0A1L9U377_ASPBC</name>
<dbReference type="RefSeq" id="XP_067473390.1">
    <property type="nucleotide sequence ID" value="XM_067621524.1"/>
</dbReference>
<dbReference type="EMBL" id="KV878701">
    <property type="protein sequence ID" value="OJJ66140.1"/>
    <property type="molecule type" value="Genomic_DNA"/>
</dbReference>
<evidence type="ECO:0000259" key="2">
    <source>
        <dbReference type="Pfam" id="PF13475"/>
    </source>
</evidence>
<dbReference type="InterPro" id="IPR025197">
    <property type="entry name" value="DUF4116"/>
</dbReference>
<keyword evidence="4" id="KW-1185">Reference proteome</keyword>
<evidence type="ECO:0000313" key="3">
    <source>
        <dbReference type="EMBL" id="OJJ66140.1"/>
    </source>
</evidence>
<organism evidence="3 4">
    <name type="scientific">Aspergillus brasiliensis (strain CBS 101740 / IMI 381727 / IBT 21946)</name>
    <dbReference type="NCBI Taxonomy" id="767769"/>
    <lineage>
        <taxon>Eukaryota</taxon>
        <taxon>Fungi</taxon>
        <taxon>Dikarya</taxon>
        <taxon>Ascomycota</taxon>
        <taxon>Pezizomycotina</taxon>
        <taxon>Eurotiomycetes</taxon>
        <taxon>Eurotiomycetidae</taxon>
        <taxon>Eurotiales</taxon>
        <taxon>Aspergillaceae</taxon>
        <taxon>Aspergillus</taxon>
        <taxon>Aspergillus subgen. Circumdati</taxon>
    </lineage>
</organism>
<dbReference type="AlphaFoldDB" id="A0A1L9U377"/>
<dbReference type="OrthoDB" id="5086884at2759"/>
<dbReference type="Proteomes" id="UP000184499">
    <property type="component" value="Unassembled WGS sequence"/>
</dbReference>
<reference evidence="4" key="1">
    <citation type="journal article" date="2017" name="Genome Biol.">
        <title>Comparative genomics reveals high biological diversity and specific adaptations in the industrially and medically important fungal genus Aspergillus.</title>
        <authorList>
            <person name="de Vries R.P."/>
            <person name="Riley R."/>
            <person name="Wiebenga A."/>
            <person name="Aguilar-Osorio G."/>
            <person name="Amillis S."/>
            <person name="Uchima C.A."/>
            <person name="Anderluh G."/>
            <person name="Asadollahi M."/>
            <person name="Askin M."/>
            <person name="Barry K."/>
            <person name="Battaglia E."/>
            <person name="Bayram O."/>
            <person name="Benocci T."/>
            <person name="Braus-Stromeyer S.A."/>
            <person name="Caldana C."/>
            <person name="Canovas D."/>
            <person name="Cerqueira G.C."/>
            <person name="Chen F."/>
            <person name="Chen W."/>
            <person name="Choi C."/>
            <person name="Clum A."/>
            <person name="Dos Santos R.A."/>
            <person name="Damasio A.R."/>
            <person name="Diallinas G."/>
            <person name="Emri T."/>
            <person name="Fekete E."/>
            <person name="Flipphi M."/>
            <person name="Freyberg S."/>
            <person name="Gallo A."/>
            <person name="Gournas C."/>
            <person name="Habgood R."/>
            <person name="Hainaut M."/>
            <person name="Harispe M.L."/>
            <person name="Henrissat B."/>
            <person name="Hilden K.S."/>
            <person name="Hope R."/>
            <person name="Hossain A."/>
            <person name="Karabika E."/>
            <person name="Karaffa L."/>
            <person name="Karanyi Z."/>
            <person name="Krasevec N."/>
            <person name="Kuo A."/>
            <person name="Kusch H."/>
            <person name="LaButti K."/>
            <person name="Lagendijk E.L."/>
            <person name="Lapidus A."/>
            <person name="Levasseur A."/>
            <person name="Lindquist E."/>
            <person name="Lipzen A."/>
            <person name="Logrieco A.F."/>
            <person name="MacCabe A."/>
            <person name="Maekelae M.R."/>
            <person name="Malavazi I."/>
            <person name="Melin P."/>
            <person name="Meyer V."/>
            <person name="Mielnichuk N."/>
            <person name="Miskei M."/>
            <person name="Molnar A.P."/>
            <person name="Mule G."/>
            <person name="Ngan C.Y."/>
            <person name="Orejas M."/>
            <person name="Orosz E."/>
            <person name="Ouedraogo J.P."/>
            <person name="Overkamp K.M."/>
            <person name="Park H.-S."/>
            <person name="Perrone G."/>
            <person name="Piumi F."/>
            <person name="Punt P.J."/>
            <person name="Ram A.F."/>
            <person name="Ramon A."/>
            <person name="Rauscher S."/>
            <person name="Record E."/>
            <person name="Riano-Pachon D.M."/>
            <person name="Robert V."/>
            <person name="Roehrig J."/>
            <person name="Ruller R."/>
            <person name="Salamov A."/>
            <person name="Salih N.S."/>
            <person name="Samson R.A."/>
            <person name="Sandor E."/>
            <person name="Sanguinetti M."/>
            <person name="Schuetze T."/>
            <person name="Sepcic K."/>
            <person name="Shelest E."/>
            <person name="Sherlock G."/>
            <person name="Sophianopoulou V."/>
            <person name="Squina F.M."/>
            <person name="Sun H."/>
            <person name="Susca A."/>
            <person name="Todd R.B."/>
            <person name="Tsang A."/>
            <person name="Unkles S.E."/>
            <person name="van de Wiele N."/>
            <person name="van Rossen-Uffink D."/>
            <person name="Oliveira J.V."/>
            <person name="Vesth T.C."/>
            <person name="Visser J."/>
            <person name="Yu J.-H."/>
            <person name="Zhou M."/>
            <person name="Andersen M.R."/>
            <person name="Archer D.B."/>
            <person name="Baker S.E."/>
            <person name="Benoit I."/>
            <person name="Brakhage A.A."/>
            <person name="Braus G.H."/>
            <person name="Fischer R."/>
            <person name="Frisvad J.C."/>
            <person name="Goldman G.H."/>
            <person name="Houbraken J."/>
            <person name="Oakley B."/>
            <person name="Pocsi I."/>
            <person name="Scazzocchio C."/>
            <person name="Seiboth B."/>
            <person name="vanKuyk P.A."/>
            <person name="Wortman J."/>
            <person name="Dyer P.S."/>
            <person name="Grigoriev I.V."/>
        </authorList>
    </citation>
    <scope>NUCLEOTIDE SEQUENCE [LARGE SCALE GENOMIC DNA]</scope>
    <source>
        <strain evidence="4">CBS 101740 / IMI 381727 / IBT 21946</strain>
    </source>
</reference>
<protein>
    <recommendedName>
        <fullName evidence="2">DUF4116 domain-containing protein</fullName>
    </recommendedName>
</protein>
<evidence type="ECO:0000313" key="4">
    <source>
        <dbReference type="Proteomes" id="UP000184499"/>
    </source>
</evidence>
<gene>
    <name evidence="3" type="ORF">ASPBRDRAFT_201239</name>
</gene>
<accession>A0A1L9U377</accession>
<dbReference type="VEuPathDB" id="FungiDB:ASPBRDRAFT_201239"/>
<dbReference type="Pfam" id="PF13475">
    <property type="entry name" value="DUF4116"/>
    <property type="match status" value="1"/>
</dbReference>
<evidence type="ECO:0000256" key="1">
    <source>
        <dbReference type="SAM" id="MobiDB-lite"/>
    </source>
</evidence>
<sequence>MSSSVAQGDHRLSPYFSPSTPATSIERRRSTGALEHKAVIDSGKSRRRSFDVLHQPAQAYAPAIVRYPEEPLGRRALVLVPDIDDITPDNILNPRKIEIIVSSPVSDAIDLSRRGEYMYAAKMLMQNSPSAMSEIAVSRARKVLFRDPRACAALFVIYAEALAGLESQRGSLNMPVKQPTPGSLTRTADELMLATSNSWKDRFKLPPGDEFQLEIFSIHEHIAEALDECFTDFSAANKLQRAFAEGAARGILAGALHYLSADSQIQGYQYAYWVKFVTSGILQLGTKAAIIGATHGMAHIPAVAQVFDAIPKTVFDILGDGVANTVLTKRESLSETDQELVHRELEQVIRSEWLKIGAANPSIEIEASYECGYKIVLAMTAANPKVGLVGFLKSQGEAKSTVQKISPSVTMPLRNLLNRARGLYKSAAQNPLSDSESEAAKNFEVLRIALTADREKLENFLNSQSIPDRALGKPDTVSLVLSALRDNKPHFALQTIYPHTSAELRSSVRADDLLSFIELDERVIRYANKEFLESKDFIINAIKKNPRSFIYLRQNLRSDTDYARVALIKDASLARAWDGQWNSDFIAELARLNPEIAVYAKSPVSWAFFEGALKSAIQQNWDHLKDRQKLDNVLFAALRQYPAMLRSFYDEQEPEGMSLDMPTIRRISDIVRHQPFIERLMDIVPEALQFADRKLQGKKKIVLKCVTKKADCISFAVPDLRDDKGFCLDAVAANPAVLRLIMDDPSNFLFHYSAQQRQDFEKRAVRRCYSAYRYAAEETRENQNLLKRVLSKDPGLFNYFPIFGKTVQTLRSEDLNDKSCYETFQAILCGALKANPRVFSHVLDYELQGLYYKDAAYFMKGKPTDLLELIDINPDAIGLMHTSDLTFEFMQRAIKCDPRSLLHAEISKRTQRENHAIAEIALQRADASFVFRKDRLEIRVHAVAFYNPTKIRDLDESERVKVLQKNPKAIEFLAQTEREQVLRASEDKLRGIQN</sequence>
<dbReference type="GeneID" id="93574012"/>
<feature type="region of interest" description="Disordered" evidence="1">
    <location>
        <begin position="1"/>
        <end position="33"/>
    </location>
</feature>
<proteinExistence type="predicted"/>
<feature type="domain" description="DUF4116" evidence="2">
    <location>
        <begin position="515"/>
        <end position="557"/>
    </location>
</feature>